<proteinExistence type="predicted"/>
<keyword evidence="2" id="KW-1185">Reference proteome</keyword>
<protein>
    <submittedName>
        <fullName evidence="1">3'-5' exoribonuclease</fullName>
    </submittedName>
</protein>
<dbReference type="GO" id="GO:0003676">
    <property type="term" value="F:nucleic acid binding"/>
    <property type="evidence" value="ECO:0007669"/>
    <property type="project" value="InterPro"/>
</dbReference>
<reference evidence="1" key="1">
    <citation type="submission" date="2022-01" db="EMBL/GenBank/DDBJ databases">
        <title>Genome sequence and assembly of Parabukholderia sp. RG36.</title>
        <authorList>
            <person name="Chhetri G."/>
        </authorList>
    </citation>
    <scope>NUCLEOTIDE SEQUENCE</scope>
    <source>
        <strain evidence="1">RG36</strain>
    </source>
</reference>
<evidence type="ECO:0000313" key="1">
    <source>
        <dbReference type="EMBL" id="MCG5078903.1"/>
    </source>
</evidence>
<accession>A0A9X1ZZL5</accession>
<dbReference type="InterPro" id="IPR036397">
    <property type="entry name" value="RNaseH_sf"/>
</dbReference>
<comment type="caution">
    <text evidence="1">The sequence shown here is derived from an EMBL/GenBank/DDBJ whole genome shotgun (WGS) entry which is preliminary data.</text>
</comment>
<dbReference type="Gene3D" id="3.30.420.10">
    <property type="entry name" value="Ribonuclease H-like superfamily/Ribonuclease H"/>
    <property type="match status" value="1"/>
</dbReference>
<sequence>MRIFVDCEFTDFLECELVSLALVADDGREFYGECSEYDPANCSEFVRAAVLPQLGQHVGRVFTRGALRVALVTWLGQFDCEPERSLCFDYGGDWDLLCDLLDGPPPGWRAVNVAGLLDRRRSEDYYRAYGGRHHALADARANRYAMMRIDVAPSD</sequence>
<evidence type="ECO:0000313" key="2">
    <source>
        <dbReference type="Proteomes" id="UP001139308"/>
    </source>
</evidence>
<gene>
    <name evidence="1" type="ORF">L5014_37280</name>
</gene>
<dbReference type="EMBL" id="JAKLJA010000079">
    <property type="protein sequence ID" value="MCG5078903.1"/>
    <property type="molecule type" value="Genomic_DNA"/>
</dbReference>
<organism evidence="1 2">
    <name type="scientific">Paraburkholderia tagetis</name>
    <dbReference type="NCBI Taxonomy" id="2913261"/>
    <lineage>
        <taxon>Bacteria</taxon>
        <taxon>Pseudomonadati</taxon>
        <taxon>Pseudomonadota</taxon>
        <taxon>Betaproteobacteria</taxon>
        <taxon>Burkholderiales</taxon>
        <taxon>Burkholderiaceae</taxon>
        <taxon>Paraburkholderia</taxon>
    </lineage>
</organism>
<name>A0A9X1ZZL5_9BURK</name>
<dbReference type="Proteomes" id="UP001139308">
    <property type="component" value="Unassembled WGS sequence"/>
</dbReference>
<dbReference type="AlphaFoldDB" id="A0A9X1ZZL5"/>